<dbReference type="OrthoDB" id="9763887at2"/>
<comment type="similarity">
    <text evidence="1">Belongs to the thymidine/pyrimidine-nucleoside phosphorylase family.</text>
</comment>
<evidence type="ECO:0000256" key="4">
    <source>
        <dbReference type="ARBA" id="ARBA00022676"/>
    </source>
</evidence>
<dbReference type="SUPFAM" id="SSF52418">
    <property type="entry name" value="Nucleoside phosphorylase/phosphoribosyltransferase catalytic domain"/>
    <property type="match status" value="1"/>
</dbReference>
<dbReference type="InterPro" id="IPR000312">
    <property type="entry name" value="Glycosyl_Trfase_fam3"/>
</dbReference>
<dbReference type="GO" id="GO:0005829">
    <property type="term" value="C:cytosol"/>
    <property type="evidence" value="ECO:0007669"/>
    <property type="project" value="TreeGrafter"/>
</dbReference>
<dbReference type="InterPro" id="IPR036320">
    <property type="entry name" value="Glycosyl_Trfase_fam3_N_dom_sf"/>
</dbReference>
<evidence type="ECO:0000259" key="7">
    <source>
        <dbReference type="SMART" id="SM00941"/>
    </source>
</evidence>
<dbReference type="Gene3D" id="1.20.970.10">
    <property type="entry name" value="Transferase, Pyrimidine Nucleoside Phosphorylase, Chain C"/>
    <property type="match status" value="1"/>
</dbReference>
<dbReference type="GO" id="GO:0006206">
    <property type="term" value="P:pyrimidine nucleobase metabolic process"/>
    <property type="evidence" value="ECO:0007669"/>
    <property type="project" value="InterPro"/>
</dbReference>
<dbReference type="InterPro" id="IPR000053">
    <property type="entry name" value="Thymidine/pyrmidine_PPase"/>
</dbReference>
<accession>F5YHS0</accession>
<dbReference type="NCBIfam" id="TIGR02644">
    <property type="entry name" value="Y_phosphoryl"/>
    <property type="match status" value="1"/>
</dbReference>
<keyword evidence="4 8" id="KW-0328">Glycosyltransferase</keyword>
<reference evidence="9" key="1">
    <citation type="submission" date="2009-12" db="EMBL/GenBank/DDBJ databases">
        <title>Complete sequence of Treponema primitia strain ZAS-2.</title>
        <authorList>
            <person name="Tetu S.G."/>
            <person name="Matson E."/>
            <person name="Ren Q."/>
            <person name="Seshadri R."/>
            <person name="Elbourne L."/>
            <person name="Hassan K.A."/>
            <person name="Durkin A."/>
            <person name="Radune D."/>
            <person name="Mohamoud Y."/>
            <person name="Shay R."/>
            <person name="Jin S."/>
            <person name="Zhang X."/>
            <person name="Lucey K."/>
            <person name="Ballor N.R."/>
            <person name="Ottesen E."/>
            <person name="Rosenthal R."/>
            <person name="Allen A."/>
            <person name="Leadbetter J.R."/>
            <person name="Paulsen I.T."/>
        </authorList>
    </citation>
    <scope>NUCLEOTIDE SEQUENCE [LARGE SCALE GENOMIC DNA]</scope>
    <source>
        <strain evidence="9">ATCC BAA-887 / DSM 12427 / ZAS-2</strain>
    </source>
</reference>
<evidence type="ECO:0000256" key="1">
    <source>
        <dbReference type="ARBA" id="ARBA00006915"/>
    </source>
</evidence>
<dbReference type="GO" id="GO:0009032">
    <property type="term" value="F:thymidine phosphorylase activity"/>
    <property type="evidence" value="ECO:0007669"/>
    <property type="project" value="UniProtKB-EC"/>
</dbReference>
<feature type="domain" description="Pyrimidine nucleoside phosphorylase C-terminal" evidence="7">
    <location>
        <begin position="345"/>
        <end position="419"/>
    </location>
</feature>
<comment type="subunit">
    <text evidence="2">Homodimer.</text>
</comment>
<dbReference type="NCBIfam" id="NF004490">
    <property type="entry name" value="PRK05820.1"/>
    <property type="match status" value="1"/>
</dbReference>
<dbReference type="Pfam" id="PF07831">
    <property type="entry name" value="PYNP_C"/>
    <property type="match status" value="1"/>
</dbReference>
<dbReference type="SUPFAM" id="SSF54680">
    <property type="entry name" value="Pyrimidine nucleoside phosphorylase C-terminal domain"/>
    <property type="match status" value="1"/>
</dbReference>
<dbReference type="InterPro" id="IPR018090">
    <property type="entry name" value="Pyrmidine_PPas_bac/euk"/>
</dbReference>
<gene>
    <name evidence="8" type="ordered locus">TREPR_1002</name>
</gene>
<dbReference type="InterPro" id="IPR013102">
    <property type="entry name" value="PYNP_C"/>
</dbReference>
<dbReference type="HOGENOM" id="CLU_025040_0_1_12"/>
<name>F5YHS0_TREPZ</name>
<dbReference type="GO" id="GO:0004645">
    <property type="term" value="F:1,4-alpha-oligoglucan phosphorylase activity"/>
    <property type="evidence" value="ECO:0007669"/>
    <property type="project" value="InterPro"/>
</dbReference>
<sequence length="434" mass="45970">MRAVDIIMNKRNGKELSREEIGFLIGGYVAGEIPDYQVSAWAMAVFFRGMTAKETAALTDLMLKSGASMDLSGISGPFVDKHSTGGVGDKTSLILAPIVAALGIKDPMMSGRALGHTGGTLDKLDAIPGYRSNLEPAEFRRILAKDGFAMTGQTKDIVPADRLLYALRDVTATVESIPLITASILSKKVAEGADALVFDVKFGSGAFMKDAADGEKLARSLVDTGTAMGKKIVALLTDMNEPLGNMMGNFLEVEESLDCLEGKGPADLMEVTLELAARMVVLGGKAKDASEGRRLCEQALAGGKPRELFLANIESQGGDVKKFLEMRGSYRSPVSAEIRAAKPGYIARIDAWKVGHAGVDLGVGRNRTEDAVSPTAGVQFHLKGGDKVAPGDLIMTVWARDKPGLAAALPQLEESVEYSGSAPAKRQLVLKEIG</sequence>
<dbReference type="RefSeq" id="WP_015709058.1">
    <property type="nucleotide sequence ID" value="NC_015578.1"/>
</dbReference>
<dbReference type="Pfam" id="PF02885">
    <property type="entry name" value="Glycos_trans_3N"/>
    <property type="match status" value="1"/>
</dbReference>
<dbReference type="FunFam" id="3.40.1030.10:FF:000003">
    <property type="entry name" value="Pyrimidine-nucleoside phosphorylase"/>
    <property type="match status" value="1"/>
</dbReference>
<evidence type="ECO:0000256" key="5">
    <source>
        <dbReference type="ARBA" id="ARBA00022679"/>
    </source>
</evidence>
<evidence type="ECO:0000313" key="9">
    <source>
        <dbReference type="Proteomes" id="UP000009223"/>
    </source>
</evidence>
<organism evidence="8 9">
    <name type="scientific">Treponema primitia (strain ATCC BAA-887 / DSM 12427 / ZAS-2)</name>
    <dbReference type="NCBI Taxonomy" id="545694"/>
    <lineage>
        <taxon>Bacteria</taxon>
        <taxon>Pseudomonadati</taxon>
        <taxon>Spirochaetota</taxon>
        <taxon>Spirochaetia</taxon>
        <taxon>Spirochaetales</taxon>
        <taxon>Treponemataceae</taxon>
        <taxon>Treponema</taxon>
    </lineage>
</organism>
<comment type="catalytic activity">
    <reaction evidence="6">
        <text>thymidine + phosphate = 2-deoxy-alpha-D-ribose 1-phosphate + thymine</text>
        <dbReference type="Rhea" id="RHEA:16037"/>
        <dbReference type="ChEBI" id="CHEBI:17748"/>
        <dbReference type="ChEBI" id="CHEBI:17821"/>
        <dbReference type="ChEBI" id="CHEBI:43474"/>
        <dbReference type="ChEBI" id="CHEBI:57259"/>
        <dbReference type="EC" id="2.4.2.4"/>
    </reaction>
</comment>
<reference evidence="8 9" key="2">
    <citation type="journal article" date="2011" name="ISME J.">
        <title>RNA-seq reveals cooperative metabolic interactions between two termite-gut spirochete species in co-culture.</title>
        <authorList>
            <person name="Rosenthal A.Z."/>
            <person name="Matson E.G."/>
            <person name="Eldar A."/>
            <person name="Leadbetter J.R."/>
        </authorList>
    </citation>
    <scope>NUCLEOTIDE SEQUENCE [LARGE SCALE GENOMIC DNA]</scope>
    <source>
        <strain evidence="9">ATCC BAA-887 / DSM 12427 / ZAS-2</strain>
    </source>
</reference>
<dbReference type="InterPro" id="IPR017872">
    <property type="entry name" value="Pyrmidine_PPase_CS"/>
</dbReference>
<dbReference type="eggNOG" id="COG0213">
    <property type="taxonomic scope" value="Bacteria"/>
</dbReference>
<dbReference type="STRING" id="545694.TREPR_1002"/>
<dbReference type="InterPro" id="IPR017459">
    <property type="entry name" value="Glycosyl_Trfase_fam3_N_dom"/>
</dbReference>
<keyword evidence="9" id="KW-1185">Reference proteome</keyword>
<evidence type="ECO:0000256" key="2">
    <source>
        <dbReference type="ARBA" id="ARBA00011738"/>
    </source>
</evidence>
<evidence type="ECO:0000256" key="6">
    <source>
        <dbReference type="ARBA" id="ARBA00048550"/>
    </source>
</evidence>
<keyword evidence="5 8" id="KW-0808">Transferase</keyword>
<dbReference type="Pfam" id="PF00591">
    <property type="entry name" value="Glycos_transf_3"/>
    <property type="match status" value="1"/>
</dbReference>
<dbReference type="Proteomes" id="UP000009223">
    <property type="component" value="Chromosome"/>
</dbReference>
<dbReference type="PANTHER" id="PTHR10515">
    <property type="entry name" value="THYMIDINE PHOSPHORYLASE"/>
    <property type="match status" value="1"/>
</dbReference>
<dbReference type="AlphaFoldDB" id="F5YHS0"/>
<dbReference type="InterPro" id="IPR036566">
    <property type="entry name" value="PYNP-like_C_sf"/>
</dbReference>
<evidence type="ECO:0000313" key="8">
    <source>
        <dbReference type="EMBL" id="AEF85894.1"/>
    </source>
</evidence>
<protein>
    <recommendedName>
        <fullName evidence="3">thymidine phosphorylase</fullName>
        <ecNumber evidence="3">2.4.2.4</ecNumber>
    </recommendedName>
</protein>
<dbReference type="EC" id="2.4.2.4" evidence="3"/>
<dbReference type="PANTHER" id="PTHR10515:SF0">
    <property type="entry name" value="THYMIDINE PHOSPHORYLASE"/>
    <property type="match status" value="1"/>
</dbReference>
<dbReference type="GO" id="GO:0006213">
    <property type="term" value="P:pyrimidine nucleoside metabolic process"/>
    <property type="evidence" value="ECO:0007669"/>
    <property type="project" value="InterPro"/>
</dbReference>
<dbReference type="SMART" id="SM00941">
    <property type="entry name" value="PYNP_C"/>
    <property type="match status" value="1"/>
</dbReference>
<dbReference type="EMBL" id="CP001843">
    <property type="protein sequence ID" value="AEF85894.1"/>
    <property type="molecule type" value="Genomic_DNA"/>
</dbReference>
<dbReference type="PIRSF" id="PIRSF000478">
    <property type="entry name" value="TP_PyNP"/>
    <property type="match status" value="1"/>
</dbReference>
<dbReference type="InterPro" id="IPR035902">
    <property type="entry name" value="Nuc_phospho_transferase"/>
</dbReference>
<proteinExistence type="inferred from homology"/>
<dbReference type="Gene3D" id="3.40.1030.10">
    <property type="entry name" value="Nucleoside phosphorylase/phosphoribosyltransferase catalytic domain"/>
    <property type="match status" value="1"/>
</dbReference>
<dbReference type="Gene3D" id="3.90.1170.30">
    <property type="entry name" value="Pyrimidine nucleoside phosphorylase-like, C-terminal domain"/>
    <property type="match status" value="1"/>
</dbReference>
<dbReference type="SUPFAM" id="SSF47648">
    <property type="entry name" value="Nucleoside phosphorylase/phosphoribosyltransferase N-terminal domain"/>
    <property type="match status" value="1"/>
</dbReference>
<dbReference type="PROSITE" id="PS00647">
    <property type="entry name" value="THYMID_PHOSPHORYLASE"/>
    <property type="match status" value="1"/>
</dbReference>
<dbReference type="KEGG" id="tpi:TREPR_1002"/>
<evidence type="ECO:0000256" key="3">
    <source>
        <dbReference type="ARBA" id="ARBA00011892"/>
    </source>
</evidence>